<gene>
    <name evidence="2" type="ORF">Tco_0821408</name>
</gene>
<protein>
    <submittedName>
        <fullName evidence="2">Phospholipase-like protein</fullName>
    </submittedName>
</protein>
<proteinExistence type="predicted"/>
<feature type="domain" description="DUF1985" evidence="1">
    <location>
        <begin position="59"/>
        <end position="185"/>
    </location>
</feature>
<name>A0ABQ5AGH3_9ASTR</name>
<dbReference type="Pfam" id="PF09331">
    <property type="entry name" value="DUF1985"/>
    <property type="match status" value="1"/>
</dbReference>
<dbReference type="PANTHER" id="PTHR48449:SF1">
    <property type="entry name" value="DUF1985 DOMAIN-CONTAINING PROTEIN"/>
    <property type="match status" value="1"/>
</dbReference>
<dbReference type="EMBL" id="BQNB010012180">
    <property type="protein sequence ID" value="GJT00239.1"/>
    <property type="molecule type" value="Genomic_DNA"/>
</dbReference>
<evidence type="ECO:0000313" key="3">
    <source>
        <dbReference type="Proteomes" id="UP001151760"/>
    </source>
</evidence>
<comment type="caution">
    <text evidence="2">The sequence shown here is derived from an EMBL/GenBank/DDBJ whole genome shotgun (WGS) entry which is preliminary data.</text>
</comment>
<keyword evidence="3" id="KW-1185">Reference proteome</keyword>
<dbReference type="PANTHER" id="PTHR48449">
    <property type="entry name" value="DUF1985 DOMAIN-CONTAINING PROTEIN"/>
    <property type="match status" value="1"/>
</dbReference>
<accession>A0ABQ5AGH3</accession>
<dbReference type="InterPro" id="IPR015410">
    <property type="entry name" value="DUF1985"/>
</dbReference>
<sequence>MRLIKDIKELLEMNPARLSLFSNSCFGVWLNVPFKDHEPFLIHSMLLNQQEVDEYHTEHRDLQFNVYNYILKFGRREFCICTGLKFGHYDVKPFDSARVVPFRDRVFGHANVTVRHLKEAFDGDEWHNISDVDAVRLCLVMFVEFVLLGREPKNKTHVHLLALVEDLDVFNQFPWGSYTWSVLYKSIRNAAWIHYRRVNVGDGAVDGDGKVGKLEKLKKKVVTALKGKEKIVSDDRGPQYNLHGFIWGFRTWILEILPRSHIWFSKVNDDIVPRALRWHVKIRFGRESYENLFGGFDHDFQPETRRLELTKLEQNQYWWVENERYFEARRVLSRPNDLPPPNPIKNRIPRKPERTNIMSNSTTIWVNAVKEIAELKARINNWTGFGEVDINALIDSGVGMQDHSKVVTDTRMDTVVRIDIGFRMSSGGLMDSGVGEMPDLNFREGDAMDDCNFGLNYGWLNSMSTPQG</sequence>
<reference evidence="2" key="1">
    <citation type="journal article" date="2022" name="Int. J. Mol. Sci.">
        <title>Draft Genome of Tanacetum Coccineum: Genomic Comparison of Closely Related Tanacetum-Family Plants.</title>
        <authorList>
            <person name="Yamashiro T."/>
            <person name="Shiraishi A."/>
            <person name="Nakayama K."/>
            <person name="Satake H."/>
        </authorList>
    </citation>
    <scope>NUCLEOTIDE SEQUENCE</scope>
</reference>
<organism evidence="2 3">
    <name type="scientific">Tanacetum coccineum</name>
    <dbReference type="NCBI Taxonomy" id="301880"/>
    <lineage>
        <taxon>Eukaryota</taxon>
        <taxon>Viridiplantae</taxon>
        <taxon>Streptophyta</taxon>
        <taxon>Embryophyta</taxon>
        <taxon>Tracheophyta</taxon>
        <taxon>Spermatophyta</taxon>
        <taxon>Magnoliopsida</taxon>
        <taxon>eudicotyledons</taxon>
        <taxon>Gunneridae</taxon>
        <taxon>Pentapetalae</taxon>
        <taxon>asterids</taxon>
        <taxon>campanulids</taxon>
        <taxon>Asterales</taxon>
        <taxon>Asteraceae</taxon>
        <taxon>Asteroideae</taxon>
        <taxon>Anthemideae</taxon>
        <taxon>Anthemidinae</taxon>
        <taxon>Tanacetum</taxon>
    </lineage>
</organism>
<evidence type="ECO:0000313" key="2">
    <source>
        <dbReference type="EMBL" id="GJT00239.1"/>
    </source>
</evidence>
<reference evidence="2" key="2">
    <citation type="submission" date="2022-01" db="EMBL/GenBank/DDBJ databases">
        <authorList>
            <person name="Yamashiro T."/>
            <person name="Shiraishi A."/>
            <person name="Satake H."/>
            <person name="Nakayama K."/>
        </authorList>
    </citation>
    <scope>NUCLEOTIDE SEQUENCE</scope>
</reference>
<dbReference type="Proteomes" id="UP001151760">
    <property type="component" value="Unassembled WGS sequence"/>
</dbReference>
<evidence type="ECO:0000259" key="1">
    <source>
        <dbReference type="Pfam" id="PF09331"/>
    </source>
</evidence>